<keyword evidence="4" id="KW-0663">Pyridoxal phosphate</keyword>
<dbReference type="EMBL" id="AP023321">
    <property type="protein sequence ID" value="BCI59486.1"/>
    <property type="molecule type" value="Genomic_DNA"/>
</dbReference>
<dbReference type="InterPro" id="IPR015421">
    <property type="entry name" value="PyrdxlP-dep_Trfase_major"/>
</dbReference>
<dbReference type="Proteomes" id="UP000593890">
    <property type="component" value="Chromosome"/>
</dbReference>
<organism evidence="8 9">
    <name type="scientific">Solibaculum mannosilyticum</name>
    <dbReference type="NCBI Taxonomy" id="2780922"/>
    <lineage>
        <taxon>Bacteria</taxon>
        <taxon>Bacillati</taxon>
        <taxon>Bacillota</taxon>
        <taxon>Clostridia</taxon>
        <taxon>Eubacteriales</taxon>
        <taxon>Oscillospiraceae</taxon>
        <taxon>Solibaculum</taxon>
    </lineage>
</organism>
<dbReference type="Pfam" id="PF03711">
    <property type="entry name" value="OKR_DC_1_C"/>
    <property type="match status" value="1"/>
</dbReference>
<evidence type="ECO:0000313" key="9">
    <source>
        <dbReference type="Proteomes" id="UP000593890"/>
    </source>
</evidence>
<evidence type="ECO:0000259" key="6">
    <source>
        <dbReference type="Pfam" id="PF01276"/>
    </source>
</evidence>
<comment type="cofactor">
    <cofactor evidence="1">
        <name>pyridoxal 5'-phosphate</name>
        <dbReference type="ChEBI" id="CHEBI:597326"/>
    </cofactor>
</comment>
<dbReference type="InterPro" id="IPR000310">
    <property type="entry name" value="Orn/Lys/Arg_deCO2ase_major_dom"/>
</dbReference>
<dbReference type="Gene3D" id="3.90.100.10">
    <property type="entry name" value="Orn/Lys/Arg decarboxylase, C-terminal domain"/>
    <property type="match status" value="1"/>
</dbReference>
<evidence type="ECO:0000256" key="5">
    <source>
        <dbReference type="ARBA" id="ARBA00023239"/>
    </source>
</evidence>
<proteinExistence type="inferred from homology"/>
<dbReference type="InterPro" id="IPR015424">
    <property type="entry name" value="PyrdxlP-dep_Trfase"/>
</dbReference>
<dbReference type="Gene3D" id="3.40.640.10">
    <property type="entry name" value="Type I PLP-dependent aspartate aminotransferase-like (Major domain)"/>
    <property type="match status" value="1"/>
</dbReference>
<dbReference type="AlphaFoldDB" id="A0A7I8CYM7"/>
<evidence type="ECO:0000313" key="8">
    <source>
        <dbReference type="EMBL" id="BCI59486.1"/>
    </source>
</evidence>
<evidence type="ECO:0000256" key="1">
    <source>
        <dbReference type="ARBA" id="ARBA00001933"/>
    </source>
</evidence>
<dbReference type="RefSeq" id="WP_099323036.1">
    <property type="nucleotide sequence ID" value="NZ_AP023321.1"/>
</dbReference>
<evidence type="ECO:0000256" key="3">
    <source>
        <dbReference type="ARBA" id="ARBA00022793"/>
    </source>
</evidence>
<comment type="similarity">
    <text evidence="2">Belongs to the Orn/Lys/Arg decarboxylase class-I family.</text>
</comment>
<dbReference type="KEGG" id="sman:C12CBH8_01250"/>
<keyword evidence="3" id="KW-0210">Decarboxylase</keyword>
<sequence>MSNSMPLVQALRGHLSLGRISFHTPGHKGLPSPLDGLGDLKRLDLTELPDTDSLYEADGPIAQAMELAAGFFHAKRTLLSSGGCTLCIQAMLYLAAPTGGKVIFGRTLHRSAVNAMALLDITPVWVLPRPDAGPGLPGRIHPDDVEDALLRHPDAKAVYVTSPDYYGTRSDIASLAAVCRRRGVLLLVDNAHGAHFSLLTPDIHPLHLGADACADSAHKTLPVLTGGAWLQLGQRMPAEGALDAMALFGSTSPSYPIMASLDLCRSWMQEKGNAAFSQLQGQVEEVKKRAEGLGIPSPKGPVDPVRLAFNTLAVGVDGRRAAEHLRLYGIEPEMSDKGWVVLLPSPFHEKRHLQRLMDALTALPHGTEQSEAYFAPTLPEAVERPRAAVLGPSQWVDVEQCVGRVAAQAACPCPPGVPLVMPGEKIDQRVQLELIHSGIRRLKVVK</sequence>
<protein>
    <submittedName>
        <fullName evidence="8">Arginine decarboxylase</fullName>
    </submittedName>
</protein>
<evidence type="ECO:0000256" key="2">
    <source>
        <dbReference type="ARBA" id="ARBA00010671"/>
    </source>
</evidence>
<feature type="domain" description="Orn/Lys/Arg decarboxylase C-terminal" evidence="7">
    <location>
        <begin position="370"/>
        <end position="429"/>
    </location>
</feature>
<evidence type="ECO:0000259" key="7">
    <source>
        <dbReference type="Pfam" id="PF03711"/>
    </source>
</evidence>
<dbReference type="Pfam" id="PF01276">
    <property type="entry name" value="OKR_DC_1"/>
    <property type="match status" value="1"/>
</dbReference>
<evidence type="ECO:0000256" key="4">
    <source>
        <dbReference type="ARBA" id="ARBA00022898"/>
    </source>
</evidence>
<dbReference type="PANTHER" id="PTHR43277:SF4">
    <property type="entry name" value="ARGININE DECARBOXYLASE"/>
    <property type="match status" value="1"/>
</dbReference>
<dbReference type="InterPro" id="IPR008286">
    <property type="entry name" value="Prn/Lys/Arg_de-COase_C"/>
</dbReference>
<reference evidence="9" key="1">
    <citation type="submission" date="2020-07" db="EMBL/GenBank/DDBJ databases">
        <title>Complete genome sequencing of Clostridia bacterium strain 12CBH8.</title>
        <authorList>
            <person name="Sakamoto M."/>
            <person name="Murakami T."/>
            <person name="Mori H."/>
        </authorList>
    </citation>
    <scope>NUCLEOTIDE SEQUENCE [LARGE SCALE GENOMIC DNA]</scope>
    <source>
        <strain evidence="9">12CBH8</strain>
    </source>
</reference>
<feature type="domain" description="Orn/Lys/Arg decarboxylases family 1 pyridoxal-P attachment site" evidence="6">
    <location>
        <begin position="6"/>
        <end position="288"/>
    </location>
</feature>
<keyword evidence="9" id="KW-1185">Reference proteome</keyword>
<accession>A0A7I8CYM7</accession>
<keyword evidence="5" id="KW-0456">Lyase</keyword>
<name>A0A7I8CYM7_9FIRM</name>
<dbReference type="SUPFAM" id="SSF53383">
    <property type="entry name" value="PLP-dependent transferases"/>
    <property type="match status" value="1"/>
</dbReference>
<dbReference type="GO" id="GO:0016831">
    <property type="term" value="F:carboxy-lyase activity"/>
    <property type="evidence" value="ECO:0007669"/>
    <property type="project" value="UniProtKB-KW"/>
</dbReference>
<gene>
    <name evidence="8" type="ORF">C12CBH8_01250</name>
</gene>
<dbReference type="PANTHER" id="PTHR43277">
    <property type="entry name" value="ARGININE DECARBOXYLASE"/>
    <property type="match status" value="1"/>
</dbReference>
<dbReference type="InterPro" id="IPR052357">
    <property type="entry name" value="Orn_Lys_Arg_decarboxylase-I"/>
</dbReference>